<feature type="compositionally biased region" description="Low complexity" evidence="1">
    <location>
        <begin position="42"/>
        <end position="61"/>
    </location>
</feature>
<evidence type="ECO:0000256" key="1">
    <source>
        <dbReference type="SAM" id="MobiDB-lite"/>
    </source>
</evidence>
<name>A0A938YH04_9ACTN</name>
<evidence type="ECO:0000313" key="3">
    <source>
        <dbReference type="Proteomes" id="UP000663792"/>
    </source>
</evidence>
<sequence>MTQDASGGPSEEAREAVGATDDYVGKPVSDQELGELWEAPDADSQADSQADSEAAAAGGDDVPVRTAEDAASGSDPAQAEGDDADPVNIEPTG</sequence>
<feature type="region of interest" description="Disordered" evidence="1">
    <location>
        <begin position="1"/>
        <end position="93"/>
    </location>
</feature>
<gene>
    <name evidence="2" type="ORF">JL106_19300</name>
</gene>
<dbReference type="Proteomes" id="UP000663792">
    <property type="component" value="Unassembled WGS sequence"/>
</dbReference>
<proteinExistence type="predicted"/>
<reference evidence="2" key="1">
    <citation type="submission" date="2021-01" db="EMBL/GenBank/DDBJ databases">
        <title>YIM 132084 draft genome.</title>
        <authorList>
            <person name="An D."/>
        </authorList>
    </citation>
    <scope>NUCLEOTIDE SEQUENCE</scope>
    <source>
        <strain evidence="2">YIM 132084</strain>
    </source>
</reference>
<protein>
    <submittedName>
        <fullName evidence="2">Uncharacterized protein</fullName>
    </submittedName>
</protein>
<dbReference type="AlphaFoldDB" id="A0A938YH04"/>
<organism evidence="2 3">
    <name type="scientific">Nakamurella leprariae</name>
    <dbReference type="NCBI Taxonomy" id="2803911"/>
    <lineage>
        <taxon>Bacteria</taxon>
        <taxon>Bacillati</taxon>
        <taxon>Actinomycetota</taxon>
        <taxon>Actinomycetes</taxon>
        <taxon>Nakamurellales</taxon>
        <taxon>Nakamurellaceae</taxon>
        <taxon>Nakamurella</taxon>
    </lineage>
</organism>
<dbReference type="RefSeq" id="WP_205262398.1">
    <property type="nucleotide sequence ID" value="NZ_JAERWK010000026.1"/>
</dbReference>
<feature type="compositionally biased region" description="Acidic residues" evidence="1">
    <location>
        <begin position="32"/>
        <end position="41"/>
    </location>
</feature>
<dbReference type="EMBL" id="JAERWK010000026">
    <property type="protein sequence ID" value="MBM9469438.1"/>
    <property type="molecule type" value="Genomic_DNA"/>
</dbReference>
<keyword evidence="3" id="KW-1185">Reference proteome</keyword>
<evidence type="ECO:0000313" key="2">
    <source>
        <dbReference type="EMBL" id="MBM9469438.1"/>
    </source>
</evidence>
<comment type="caution">
    <text evidence="2">The sequence shown here is derived from an EMBL/GenBank/DDBJ whole genome shotgun (WGS) entry which is preliminary data.</text>
</comment>
<accession>A0A938YH04</accession>